<evidence type="ECO:0000256" key="2">
    <source>
        <dbReference type="SAM" id="SignalP"/>
    </source>
</evidence>
<accession>A0A835Z518</accession>
<name>A0A835Z518_9STRA</name>
<dbReference type="SUPFAM" id="SSF46565">
    <property type="entry name" value="Chaperone J-domain"/>
    <property type="match status" value="1"/>
</dbReference>
<dbReference type="CDD" id="cd06257">
    <property type="entry name" value="DnaJ"/>
    <property type="match status" value="1"/>
</dbReference>
<feature type="chain" id="PRO_5032619842" description="J domain-containing protein" evidence="2">
    <location>
        <begin position="22"/>
        <end position="278"/>
    </location>
</feature>
<dbReference type="Gene3D" id="1.10.287.110">
    <property type="entry name" value="DnaJ domain"/>
    <property type="match status" value="1"/>
</dbReference>
<feature type="domain" description="J" evidence="3">
    <location>
        <begin position="199"/>
        <end position="276"/>
    </location>
</feature>
<reference evidence="4" key="1">
    <citation type="submission" date="2021-02" db="EMBL/GenBank/DDBJ databases">
        <title>First Annotated Genome of the Yellow-green Alga Tribonema minus.</title>
        <authorList>
            <person name="Mahan K.M."/>
        </authorList>
    </citation>
    <scope>NUCLEOTIDE SEQUENCE</scope>
    <source>
        <strain evidence="4">UTEX B ZZ1240</strain>
    </source>
</reference>
<evidence type="ECO:0000256" key="1">
    <source>
        <dbReference type="SAM" id="MobiDB-lite"/>
    </source>
</evidence>
<dbReference type="AlphaFoldDB" id="A0A835Z518"/>
<evidence type="ECO:0000259" key="3">
    <source>
        <dbReference type="PROSITE" id="PS50076"/>
    </source>
</evidence>
<protein>
    <recommendedName>
        <fullName evidence="3">J domain-containing protein</fullName>
    </recommendedName>
</protein>
<dbReference type="InterPro" id="IPR036869">
    <property type="entry name" value="J_dom_sf"/>
</dbReference>
<keyword evidence="5" id="KW-1185">Reference proteome</keyword>
<dbReference type="InterPro" id="IPR001623">
    <property type="entry name" value="DnaJ_domain"/>
</dbReference>
<dbReference type="Proteomes" id="UP000664859">
    <property type="component" value="Unassembled WGS sequence"/>
</dbReference>
<proteinExistence type="predicted"/>
<dbReference type="PROSITE" id="PS50076">
    <property type="entry name" value="DNAJ_2"/>
    <property type="match status" value="1"/>
</dbReference>
<evidence type="ECO:0000313" key="5">
    <source>
        <dbReference type="Proteomes" id="UP000664859"/>
    </source>
</evidence>
<sequence length="278" mass="32439">MLCCGICTRLASLLMLKGTAARPQCDLKFPGAKPLNEAGHNRKHLAAERAEALRRKRASTEHAERAERERISQARAEQERAKQERAEQERVERERAERERAERERAERVRAERERAERVRALREDVERQRIKLERAEQGRAEREKERAERDRALREDVERQRIKLARAEQERAKRITARKEAVWRGGTCQHSANRGERCMFAVLRARCCDWSDVKAVKKAYHKLMLHMHPDKGGSIEACQTVTAAYKMYSDSIHRIPMGLRMCKCWSERTAFKTTGTP</sequence>
<feature type="region of interest" description="Disordered" evidence="1">
    <location>
        <begin position="51"/>
        <end position="110"/>
    </location>
</feature>
<evidence type="ECO:0000313" key="4">
    <source>
        <dbReference type="EMBL" id="KAG5186583.1"/>
    </source>
</evidence>
<dbReference type="EMBL" id="JAFCMP010000110">
    <property type="protein sequence ID" value="KAG5186583.1"/>
    <property type="molecule type" value="Genomic_DNA"/>
</dbReference>
<keyword evidence="2" id="KW-0732">Signal</keyword>
<comment type="caution">
    <text evidence="4">The sequence shown here is derived from an EMBL/GenBank/DDBJ whole genome shotgun (WGS) entry which is preliminary data.</text>
</comment>
<gene>
    <name evidence="4" type="ORF">JKP88DRAFT_254516</name>
</gene>
<organism evidence="4 5">
    <name type="scientific">Tribonema minus</name>
    <dbReference type="NCBI Taxonomy" id="303371"/>
    <lineage>
        <taxon>Eukaryota</taxon>
        <taxon>Sar</taxon>
        <taxon>Stramenopiles</taxon>
        <taxon>Ochrophyta</taxon>
        <taxon>PX clade</taxon>
        <taxon>Xanthophyceae</taxon>
        <taxon>Tribonematales</taxon>
        <taxon>Tribonemataceae</taxon>
        <taxon>Tribonema</taxon>
    </lineage>
</organism>
<feature type="signal peptide" evidence="2">
    <location>
        <begin position="1"/>
        <end position="21"/>
    </location>
</feature>